<dbReference type="RefSeq" id="WP_209456819.1">
    <property type="nucleotide sequence ID" value="NZ_BAAACS010000012.1"/>
</dbReference>
<dbReference type="Proteomes" id="UP000767291">
    <property type="component" value="Unassembled WGS sequence"/>
</dbReference>
<evidence type="ECO:0000313" key="1">
    <source>
        <dbReference type="EMBL" id="MBP1855372.1"/>
    </source>
</evidence>
<comment type="caution">
    <text evidence="1">The sequence shown here is derived from an EMBL/GenBank/DDBJ whole genome shotgun (WGS) entry which is preliminary data.</text>
</comment>
<protein>
    <recommendedName>
        <fullName evidence="3">Phage protein</fullName>
    </recommendedName>
</protein>
<evidence type="ECO:0008006" key="3">
    <source>
        <dbReference type="Google" id="ProtNLM"/>
    </source>
</evidence>
<reference evidence="1 2" key="1">
    <citation type="submission" date="2021-03" db="EMBL/GenBank/DDBJ databases">
        <title>Genomic Encyclopedia of Type Strains, Phase IV (KMG-IV): sequencing the most valuable type-strain genomes for metagenomic binning, comparative biology and taxonomic classification.</title>
        <authorList>
            <person name="Goeker M."/>
        </authorList>
    </citation>
    <scope>NUCLEOTIDE SEQUENCE [LARGE SCALE GENOMIC DNA]</scope>
    <source>
        <strain evidence="1 2">DSM 1289</strain>
    </source>
</reference>
<name>A0ABS4EBR3_9FIRM</name>
<accession>A0ABS4EBR3</accession>
<gene>
    <name evidence="1" type="ORF">J2Z43_001767</name>
</gene>
<keyword evidence="2" id="KW-1185">Reference proteome</keyword>
<evidence type="ECO:0000313" key="2">
    <source>
        <dbReference type="Proteomes" id="UP000767291"/>
    </source>
</evidence>
<sequence length="73" mass="8750">MRKVHRYYVKTIHDDFGNTDAELLTGRQARNLGYYNDYYQTTDEHDIYVDGFDSKQEAKTFMYEVLEEQEGLI</sequence>
<proteinExistence type="predicted"/>
<organism evidence="1 2">
    <name type="scientific">Metaclostridioides mangenotii</name>
    <dbReference type="NCBI Taxonomy" id="1540"/>
    <lineage>
        <taxon>Bacteria</taxon>
        <taxon>Bacillati</taxon>
        <taxon>Bacillota</taxon>
        <taxon>Clostridia</taxon>
        <taxon>Peptostreptococcales</taxon>
        <taxon>Peptostreptococcaceae</taxon>
        <taxon>Metaclostridioides</taxon>
    </lineage>
</organism>
<dbReference type="EMBL" id="JAGGJX010000003">
    <property type="protein sequence ID" value="MBP1855372.1"/>
    <property type="molecule type" value="Genomic_DNA"/>
</dbReference>